<dbReference type="PANTHER" id="PTHR24113:SF12">
    <property type="entry name" value="RAN GTPASE-ACTIVATING PROTEIN 1"/>
    <property type="match status" value="1"/>
</dbReference>
<dbReference type="GO" id="GO:0048471">
    <property type="term" value="C:perinuclear region of cytoplasm"/>
    <property type="evidence" value="ECO:0007669"/>
    <property type="project" value="TreeGrafter"/>
</dbReference>
<proteinExistence type="predicted"/>
<dbReference type="InterPro" id="IPR032675">
    <property type="entry name" value="LRR_dom_sf"/>
</dbReference>
<dbReference type="Gene3D" id="2.60.120.10">
    <property type="entry name" value="Jelly Rolls"/>
    <property type="match status" value="1"/>
</dbReference>
<dbReference type="GO" id="GO:0005829">
    <property type="term" value="C:cytosol"/>
    <property type="evidence" value="ECO:0007669"/>
    <property type="project" value="TreeGrafter"/>
</dbReference>
<protein>
    <recommendedName>
        <fullName evidence="5">Cyclic nucleotide-binding domain-containing protein</fullName>
    </recommendedName>
</protein>
<keyword evidence="2" id="KW-0343">GTPase activation</keyword>
<dbReference type="CDD" id="cd00038">
    <property type="entry name" value="CAP_ED"/>
    <property type="match status" value="1"/>
</dbReference>
<dbReference type="PROSITE" id="PS50042">
    <property type="entry name" value="CNMP_BINDING_3"/>
    <property type="match status" value="1"/>
</dbReference>
<dbReference type="GO" id="GO:0005930">
    <property type="term" value="C:axoneme"/>
    <property type="evidence" value="ECO:0007669"/>
    <property type="project" value="UniProtKB-SubCell"/>
</dbReference>
<comment type="subcellular location">
    <subcellularLocation>
        <location evidence="1">Cytoplasm</location>
        <location evidence="1">Cytoskeleton</location>
        <location evidence="1">Cilium axoneme</location>
    </subcellularLocation>
</comment>
<comment type="caution">
    <text evidence="6">The sequence shown here is derived from an EMBL/GenBank/DDBJ whole genome shotgun (WGS) entry which is preliminary data.</text>
</comment>
<evidence type="ECO:0000256" key="4">
    <source>
        <dbReference type="ARBA" id="ARBA00022737"/>
    </source>
</evidence>
<dbReference type="Pfam" id="PF13516">
    <property type="entry name" value="LRR_6"/>
    <property type="match status" value="2"/>
</dbReference>
<dbReference type="Pfam" id="PF00027">
    <property type="entry name" value="cNMP_binding"/>
    <property type="match status" value="1"/>
</dbReference>
<dbReference type="SMART" id="SM00100">
    <property type="entry name" value="cNMP"/>
    <property type="match status" value="1"/>
</dbReference>
<dbReference type="SUPFAM" id="SSF52540">
    <property type="entry name" value="P-loop containing nucleoside triphosphate hydrolases"/>
    <property type="match status" value="1"/>
</dbReference>
<dbReference type="AlphaFoldDB" id="A0AAE0H4P3"/>
<evidence type="ECO:0000259" key="5">
    <source>
        <dbReference type="PROSITE" id="PS50042"/>
    </source>
</evidence>
<dbReference type="Gene3D" id="1.20.5.190">
    <property type="match status" value="1"/>
</dbReference>
<reference evidence="6 7" key="1">
    <citation type="journal article" date="2015" name="Genome Biol. Evol.">
        <title>Comparative Genomics of a Bacterivorous Green Alga Reveals Evolutionary Causalities and Consequences of Phago-Mixotrophic Mode of Nutrition.</title>
        <authorList>
            <person name="Burns J.A."/>
            <person name="Paasch A."/>
            <person name="Narechania A."/>
            <person name="Kim E."/>
        </authorList>
    </citation>
    <scope>NUCLEOTIDE SEQUENCE [LARGE SCALE GENOMIC DNA]</scope>
    <source>
        <strain evidence="6 7">PLY_AMNH</strain>
    </source>
</reference>
<evidence type="ECO:0000256" key="1">
    <source>
        <dbReference type="ARBA" id="ARBA00004430"/>
    </source>
</evidence>
<dbReference type="InterPro" id="IPR014710">
    <property type="entry name" value="RmlC-like_jellyroll"/>
</dbReference>
<dbReference type="GO" id="GO:0006913">
    <property type="term" value="P:nucleocytoplasmic transport"/>
    <property type="evidence" value="ECO:0007669"/>
    <property type="project" value="TreeGrafter"/>
</dbReference>
<keyword evidence="4" id="KW-0677">Repeat</keyword>
<dbReference type="Pfam" id="PF14771">
    <property type="entry name" value="DUF4476"/>
    <property type="match status" value="1"/>
</dbReference>
<keyword evidence="7" id="KW-1185">Reference proteome</keyword>
<sequence length="1122" mass="128469">MERHIKKTVLDLAAYHFTLEHASVLNNVLERNLPLTTISLANVKLDTSMSKLVSDTIRQNGRIQELDLSYCDIDWHDCISSIVPLLDRAGGNWETGKGTRSIALKRINLRGNKLGDRGVTAIAKALEKNEVLEFLNISRCDWGEQSAVALGRMLEENDDLRHLSCEWNLVSADRGAQAIAHGMRFNHRLEMVDLSECGLHAAGCAYIASAIIDNESIRELDLSNNMMTASTCMVLRASLRENKHLERLYLRGNPLGHEGAEHIMRALQENDTLNFVDMSRSSFMREPPDSLFDIANPSGNYCLHLDNPVDREVAVQLAKLWEQQGPTTWQNARYNDKAFTLNPGREWPKRMPERGKLELTFVATSTPPQTASALEDDQFTEMWSNIVNNPGVQEDWCFDYLRVLCDTMYFTCKQMAVMIQRFAWFTERVEAMINLFARCVDPNNIAIIEAHMEVEEWEAVLKQLGLLVRFHPINPTGSYSLNLARALDYNIAYRLREEYLLQDDEGFCSEGHECIRNLVYEQKPLPQFQYRVSREDLQNWRLPRTGWLAFDFVHYRSPPLLSTCVAMSTLDYIVQQMQDVESLDITKLCKDIYDPAITSKSKVLKSMRKRTFYTWGFEKPDGPLADPSNNWEEEKRREMAPKVPDEEALIKDMIRRMLAKRLGQHIGGNMKTNEVPEIQGKLDRRKISAGEYVARAGMEAGEAYYISKGVIELRSYIPGSTQEKVLCEVQAGEFCGEIAIVSGKERRVISIKAKSSVILLVLKQVQLTQVFMDKPKLKRILNDASEAKDRTLVNLLMPVEDTSADRFKLTPAEVTHKRLTALRAICTMHFLHAKQVRHLLAPETRLFDTPQERVEVCIVVFTRIVDRRNYYSILLELSAVEQVMVGHRLGWLNIFDCFPTSKRPKMQYRLRLWIPDELECCRLLVRMASRAKGANNISNLKINGAAACCNEGPSMWAYIRDTVIGEPQRKIQPKEESTNLVQFNFEMKEEQVQLNAAVVLQSHIRGRPARRQLLQYKWAAFKLQVCFRGKLARRQILGFSRQKAKTIRDELVTELLWPAGTAPPIELVEIEENKMTNAAFAVHYARTVKALTQVAKMQNEQLQVLSSHNAKTKYKKRMTVSE</sequence>
<keyword evidence="3" id="KW-0433">Leucine-rich repeat</keyword>
<dbReference type="GO" id="GO:0005096">
    <property type="term" value="F:GTPase activator activity"/>
    <property type="evidence" value="ECO:0007669"/>
    <property type="project" value="UniProtKB-KW"/>
</dbReference>
<accession>A0AAE0H4P3</accession>
<dbReference type="EMBL" id="LGRX02000067">
    <property type="protein sequence ID" value="KAK3289635.1"/>
    <property type="molecule type" value="Genomic_DNA"/>
</dbReference>
<dbReference type="InterPro" id="IPR027038">
    <property type="entry name" value="RanGap"/>
</dbReference>
<dbReference type="GO" id="GO:0031267">
    <property type="term" value="F:small GTPase binding"/>
    <property type="evidence" value="ECO:0007669"/>
    <property type="project" value="TreeGrafter"/>
</dbReference>
<dbReference type="InterPro" id="IPR000595">
    <property type="entry name" value="cNMP-bd_dom"/>
</dbReference>
<dbReference type="InterPro" id="IPR028011">
    <property type="entry name" value="DUF4476"/>
</dbReference>
<organism evidence="6 7">
    <name type="scientific">Cymbomonas tetramitiformis</name>
    <dbReference type="NCBI Taxonomy" id="36881"/>
    <lineage>
        <taxon>Eukaryota</taxon>
        <taxon>Viridiplantae</taxon>
        <taxon>Chlorophyta</taxon>
        <taxon>Pyramimonadophyceae</taxon>
        <taxon>Pyramimonadales</taxon>
        <taxon>Pyramimonadaceae</taxon>
        <taxon>Cymbomonas</taxon>
    </lineage>
</organism>
<dbReference type="PANTHER" id="PTHR24113">
    <property type="entry name" value="RAN GTPASE-ACTIVATING PROTEIN 1"/>
    <property type="match status" value="1"/>
</dbReference>
<dbReference type="SUPFAM" id="SSF51206">
    <property type="entry name" value="cAMP-binding domain-like"/>
    <property type="match status" value="1"/>
</dbReference>
<dbReference type="InterPro" id="IPR027417">
    <property type="entry name" value="P-loop_NTPase"/>
</dbReference>
<evidence type="ECO:0000256" key="2">
    <source>
        <dbReference type="ARBA" id="ARBA00022468"/>
    </source>
</evidence>
<dbReference type="PROSITE" id="PS50096">
    <property type="entry name" value="IQ"/>
    <property type="match status" value="2"/>
</dbReference>
<name>A0AAE0H4P3_9CHLO</name>
<dbReference type="GO" id="GO:0005634">
    <property type="term" value="C:nucleus"/>
    <property type="evidence" value="ECO:0007669"/>
    <property type="project" value="TreeGrafter"/>
</dbReference>
<dbReference type="Gene3D" id="3.80.10.10">
    <property type="entry name" value="Ribonuclease Inhibitor"/>
    <property type="match status" value="3"/>
</dbReference>
<dbReference type="SUPFAM" id="SSF52047">
    <property type="entry name" value="RNI-like"/>
    <property type="match status" value="1"/>
</dbReference>
<evidence type="ECO:0000313" key="7">
    <source>
        <dbReference type="Proteomes" id="UP001190700"/>
    </source>
</evidence>
<dbReference type="InterPro" id="IPR018490">
    <property type="entry name" value="cNMP-bd_dom_sf"/>
</dbReference>
<dbReference type="Proteomes" id="UP001190700">
    <property type="component" value="Unassembled WGS sequence"/>
</dbReference>
<gene>
    <name evidence="6" type="ORF">CYMTET_2952</name>
</gene>
<dbReference type="InterPro" id="IPR001611">
    <property type="entry name" value="Leu-rich_rpt"/>
</dbReference>
<evidence type="ECO:0000256" key="3">
    <source>
        <dbReference type="ARBA" id="ARBA00022614"/>
    </source>
</evidence>
<evidence type="ECO:0000313" key="6">
    <source>
        <dbReference type="EMBL" id="KAK3289635.1"/>
    </source>
</evidence>
<feature type="domain" description="Cyclic nucleotide-binding" evidence="5">
    <location>
        <begin position="666"/>
        <end position="779"/>
    </location>
</feature>
<dbReference type="SMART" id="SM00368">
    <property type="entry name" value="LRR_RI"/>
    <property type="match status" value="5"/>
</dbReference>